<dbReference type="AlphaFoldDB" id="A0A1G6Q0A4"/>
<evidence type="ECO:0000313" key="2">
    <source>
        <dbReference type="Proteomes" id="UP000199467"/>
    </source>
</evidence>
<organism evidence="1 2">
    <name type="scientific">Ectopseudomonas chengduensis</name>
    <dbReference type="NCBI Taxonomy" id="489632"/>
    <lineage>
        <taxon>Bacteria</taxon>
        <taxon>Pseudomonadati</taxon>
        <taxon>Pseudomonadota</taxon>
        <taxon>Gammaproteobacteria</taxon>
        <taxon>Pseudomonadales</taxon>
        <taxon>Pseudomonadaceae</taxon>
        <taxon>Ectopseudomonas</taxon>
    </lineage>
</organism>
<evidence type="ECO:0000313" key="1">
    <source>
        <dbReference type="EMBL" id="SDC85651.1"/>
    </source>
</evidence>
<proteinExistence type="predicted"/>
<sequence>MTLTPAQQAYVQSAFPECRAEMADYLARGVEVVVYRQNECGDDVPPFAVAPKDRQDFWIGCWETPELAATEAVSLGLQISTFGLRTKYEISRPE</sequence>
<gene>
    <name evidence="1" type="ORF">SAMN05216576_107181</name>
</gene>
<name>A0A1G6Q0A4_9GAMM</name>
<accession>A0A1G6Q0A4</accession>
<keyword evidence="2" id="KW-1185">Reference proteome</keyword>
<reference evidence="2" key="1">
    <citation type="submission" date="2016-10" db="EMBL/GenBank/DDBJ databases">
        <authorList>
            <person name="Varghese N."/>
            <person name="Submissions S."/>
        </authorList>
    </citation>
    <scope>NUCLEOTIDE SEQUENCE [LARGE SCALE GENOMIC DNA]</scope>
    <source>
        <strain evidence="2">DSM 26382</strain>
    </source>
</reference>
<dbReference type="Proteomes" id="UP000199467">
    <property type="component" value="Unassembled WGS sequence"/>
</dbReference>
<protein>
    <submittedName>
        <fullName evidence="1">Uncharacterized protein</fullName>
    </submittedName>
</protein>
<dbReference type="EMBL" id="FMZQ01000007">
    <property type="protein sequence ID" value="SDC85651.1"/>
    <property type="molecule type" value="Genomic_DNA"/>
</dbReference>